<keyword evidence="13" id="KW-0411">Iron-sulfur</keyword>
<evidence type="ECO:0000256" key="14">
    <source>
        <dbReference type="ARBA" id="ARBA00023166"/>
    </source>
</evidence>
<dbReference type="CDD" id="cd00207">
    <property type="entry name" value="fer2"/>
    <property type="match status" value="1"/>
</dbReference>
<keyword evidence="7" id="KW-0479">Metal-binding</keyword>
<evidence type="ECO:0000256" key="8">
    <source>
        <dbReference type="ARBA" id="ARBA00022827"/>
    </source>
</evidence>
<keyword evidence="6" id="KW-0001">2Fe-2S</keyword>
<evidence type="ECO:0000256" key="20">
    <source>
        <dbReference type="ARBA" id="ARBA00071689"/>
    </source>
</evidence>
<evidence type="ECO:0000256" key="7">
    <source>
        <dbReference type="ARBA" id="ARBA00022723"/>
    </source>
</evidence>
<proteinExistence type="inferred from homology"/>
<dbReference type="EC" id="1.14.15.30" evidence="19"/>
<evidence type="ECO:0000256" key="13">
    <source>
        <dbReference type="ARBA" id="ARBA00023014"/>
    </source>
</evidence>
<evidence type="ECO:0000256" key="11">
    <source>
        <dbReference type="ARBA" id="ARBA00023002"/>
    </source>
</evidence>
<dbReference type="EMBL" id="CNFT01000526">
    <property type="protein sequence ID" value="CKR85229.1"/>
    <property type="molecule type" value="Genomic_DNA"/>
</dbReference>
<evidence type="ECO:0000256" key="19">
    <source>
        <dbReference type="ARBA" id="ARBA00066793"/>
    </source>
</evidence>
<evidence type="ECO:0000256" key="1">
    <source>
        <dbReference type="ARBA" id="ARBA00001974"/>
    </source>
</evidence>
<evidence type="ECO:0000313" key="25">
    <source>
        <dbReference type="Proteomes" id="UP000050164"/>
    </source>
</evidence>
<dbReference type="PROSITE" id="PS51085">
    <property type="entry name" value="2FE2S_FER_2"/>
    <property type="match status" value="1"/>
</dbReference>
<evidence type="ECO:0000256" key="6">
    <source>
        <dbReference type="ARBA" id="ARBA00022714"/>
    </source>
</evidence>
<dbReference type="InterPro" id="IPR036010">
    <property type="entry name" value="2Fe-2S_ferredoxin-like_sf"/>
</dbReference>
<sequence>MRETLIEHGVDSERIHLELFYGFDTPPATRPSYAGATVTFTLSGQRAIFDLVPGDSILEGALGLRSDAPYACMGGACGTCRAKLIEGNVEMDHNFALRKAELDAGYILTCQSHPTTPFVAVDYDA</sequence>
<dbReference type="InterPro" id="IPR012675">
    <property type="entry name" value="Beta-grasp_dom_sf"/>
</dbReference>
<dbReference type="PROSITE" id="PS00197">
    <property type="entry name" value="2FE2S_FER_1"/>
    <property type="match status" value="1"/>
</dbReference>
<dbReference type="InterPro" id="IPR001041">
    <property type="entry name" value="2Fe-2S_ferredoxin-type"/>
</dbReference>
<protein>
    <recommendedName>
        <fullName evidence="20">3-ketosteroid-9-alpha-monooxygenase, ferredoxin reductase component</fullName>
        <ecNumber evidence="19">1.14.15.30</ecNumber>
    </recommendedName>
    <alternativeName>
        <fullName evidence="21">3-ketosteroid-9-alpha-hydroxylase, ferredoxin reductase component</fullName>
    </alternativeName>
    <alternativeName>
        <fullName evidence="22">Androsta-1,4-diene-3,17-dione 9-alpha-hydroxylase</fullName>
    </alternativeName>
    <alternativeName>
        <fullName evidence="16">Rieske-type oxygenase</fullName>
    </alternativeName>
</protein>
<keyword evidence="15" id="KW-0753">Steroid metabolism</keyword>
<keyword evidence="11 24" id="KW-0560">Oxidoreductase</keyword>
<keyword evidence="15" id="KW-0443">Lipid metabolism</keyword>
<keyword evidence="10" id="KW-0249">Electron transport</keyword>
<dbReference type="GO" id="GO:0036200">
    <property type="term" value="F:3-ketosteroid 9-alpha-monooxygenase activity"/>
    <property type="evidence" value="ECO:0007669"/>
    <property type="project" value="UniProtKB-EC"/>
</dbReference>
<dbReference type="GO" id="GO:0051537">
    <property type="term" value="F:2 iron, 2 sulfur cluster binding"/>
    <property type="evidence" value="ECO:0007669"/>
    <property type="project" value="UniProtKB-KW"/>
</dbReference>
<dbReference type="GO" id="GO:0046872">
    <property type="term" value="F:metal ion binding"/>
    <property type="evidence" value="ECO:0007669"/>
    <property type="project" value="UniProtKB-KW"/>
</dbReference>
<gene>
    <name evidence="24" type="primary">fdxB</name>
    <name evidence="24" type="ORF">ERS027659_02291</name>
</gene>
<evidence type="ECO:0000256" key="9">
    <source>
        <dbReference type="ARBA" id="ARBA00022963"/>
    </source>
</evidence>
<keyword evidence="5" id="KW-0285">Flavoprotein</keyword>
<dbReference type="Gene3D" id="3.10.20.30">
    <property type="match status" value="1"/>
</dbReference>
<comment type="cofactor">
    <cofactor evidence="1">
        <name>FAD</name>
        <dbReference type="ChEBI" id="CHEBI:57692"/>
    </cofactor>
</comment>
<dbReference type="GO" id="GO:0008203">
    <property type="term" value="P:cholesterol metabolic process"/>
    <property type="evidence" value="ECO:0007669"/>
    <property type="project" value="UniProtKB-KW"/>
</dbReference>
<evidence type="ECO:0000256" key="5">
    <source>
        <dbReference type="ARBA" id="ARBA00022630"/>
    </source>
</evidence>
<evidence type="ECO:0000256" key="22">
    <source>
        <dbReference type="ARBA" id="ARBA00079721"/>
    </source>
</evidence>
<evidence type="ECO:0000256" key="17">
    <source>
        <dbReference type="ARBA" id="ARBA00034078"/>
    </source>
</evidence>
<evidence type="ECO:0000256" key="3">
    <source>
        <dbReference type="ARBA" id="ARBA00022448"/>
    </source>
</evidence>
<name>A0A654ZZH1_MYCTX</name>
<dbReference type="AlphaFoldDB" id="A0A654ZZH1"/>
<evidence type="ECO:0000256" key="12">
    <source>
        <dbReference type="ARBA" id="ARBA00023004"/>
    </source>
</evidence>
<evidence type="ECO:0000256" key="21">
    <source>
        <dbReference type="ARBA" id="ARBA00078495"/>
    </source>
</evidence>
<dbReference type="InterPro" id="IPR006058">
    <property type="entry name" value="2Fe2S_fd_BS"/>
</dbReference>
<comment type="cofactor">
    <cofactor evidence="17">
        <name>[2Fe-2S] cluster</name>
        <dbReference type="ChEBI" id="CHEBI:190135"/>
    </cofactor>
</comment>
<evidence type="ECO:0000256" key="10">
    <source>
        <dbReference type="ARBA" id="ARBA00022982"/>
    </source>
</evidence>
<evidence type="ECO:0000256" key="2">
    <source>
        <dbReference type="ARBA" id="ARBA00007874"/>
    </source>
</evidence>
<dbReference type="PANTHER" id="PTHR43112:SF3">
    <property type="entry name" value="FERREDOXIN-2, CHLOROPLASTIC"/>
    <property type="match status" value="1"/>
</dbReference>
<keyword evidence="8" id="KW-0274">FAD</keyword>
<dbReference type="GO" id="GO:0071949">
    <property type="term" value="F:FAD binding"/>
    <property type="evidence" value="ECO:0007669"/>
    <property type="project" value="UniProtKB-ARBA"/>
</dbReference>
<dbReference type="Pfam" id="PF00111">
    <property type="entry name" value="Fer2"/>
    <property type="match status" value="1"/>
</dbReference>
<evidence type="ECO:0000256" key="16">
    <source>
        <dbReference type="ARBA" id="ARBA00030944"/>
    </source>
</evidence>
<dbReference type="PANTHER" id="PTHR43112">
    <property type="entry name" value="FERREDOXIN"/>
    <property type="match status" value="1"/>
</dbReference>
<feature type="domain" description="2Fe-2S ferredoxin-type" evidence="23">
    <location>
        <begin position="36"/>
        <end position="125"/>
    </location>
</feature>
<keyword evidence="12" id="KW-0408">Iron</keyword>
<keyword evidence="14" id="KW-1207">Sterol metabolism</keyword>
<evidence type="ECO:0000259" key="23">
    <source>
        <dbReference type="PROSITE" id="PS51085"/>
    </source>
</evidence>
<evidence type="ECO:0000256" key="15">
    <source>
        <dbReference type="ARBA" id="ARBA00023221"/>
    </source>
</evidence>
<keyword evidence="9" id="KW-0442">Lipid degradation</keyword>
<evidence type="ECO:0000256" key="4">
    <source>
        <dbReference type="ARBA" id="ARBA00022548"/>
    </source>
</evidence>
<comment type="catalytic activity">
    <reaction evidence="18">
        <text>androsta-1,4-diene-3,17-dione + 2 reduced [2Fe-2S]-[ferredoxin] + O2 + 2 H(+) = 9alpha-hydroxyandrosta-1,4-diene-3,17-dione + 2 oxidized [2Fe-2S]-[ferredoxin] + H2O</text>
        <dbReference type="Rhea" id="RHEA:32199"/>
        <dbReference type="Rhea" id="RHEA-COMP:10000"/>
        <dbReference type="Rhea" id="RHEA-COMP:10001"/>
        <dbReference type="ChEBI" id="CHEBI:15377"/>
        <dbReference type="ChEBI" id="CHEBI:15378"/>
        <dbReference type="ChEBI" id="CHEBI:15379"/>
        <dbReference type="ChEBI" id="CHEBI:33737"/>
        <dbReference type="ChEBI" id="CHEBI:33738"/>
        <dbReference type="ChEBI" id="CHEBI:40799"/>
        <dbReference type="ChEBI" id="CHEBI:63641"/>
        <dbReference type="EC" id="1.14.15.30"/>
    </reaction>
</comment>
<organism evidence="24 25">
    <name type="scientific">Mycobacterium tuberculosis</name>
    <dbReference type="NCBI Taxonomy" id="1773"/>
    <lineage>
        <taxon>Bacteria</taxon>
        <taxon>Bacillati</taxon>
        <taxon>Actinomycetota</taxon>
        <taxon>Actinomycetes</taxon>
        <taxon>Mycobacteriales</taxon>
        <taxon>Mycobacteriaceae</taxon>
        <taxon>Mycobacterium</taxon>
        <taxon>Mycobacterium tuberculosis complex</taxon>
    </lineage>
</organism>
<dbReference type="FunFam" id="3.10.20.30:FF:000023">
    <property type="entry name" value="3-ketosteroid-9-alpha-hydroxylase reductase subunit"/>
    <property type="match status" value="1"/>
</dbReference>
<evidence type="ECO:0000256" key="18">
    <source>
        <dbReference type="ARBA" id="ARBA00050368"/>
    </source>
</evidence>
<evidence type="ECO:0000313" key="24">
    <source>
        <dbReference type="EMBL" id="CKR85229.1"/>
    </source>
</evidence>
<dbReference type="SUPFAM" id="SSF54292">
    <property type="entry name" value="2Fe-2S ferredoxin-like"/>
    <property type="match status" value="1"/>
</dbReference>
<keyword evidence="4" id="KW-0153">Cholesterol metabolism</keyword>
<dbReference type="GO" id="GO:0016042">
    <property type="term" value="P:lipid catabolic process"/>
    <property type="evidence" value="ECO:0007669"/>
    <property type="project" value="UniProtKB-KW"/>
</dbReference>
<comment type="similarity">
    <text evidence="2">Belongs to the 2Fe2S plant-type ferredoxin family.</text>
</comment>
<keyword evidence="3" id="KW-0813">Transport</keyword>
<reference evidence="24 25" key="1">
    <citation type="submission" date="2015-03" db="EMBL/GenBank/DDBJ databases">
        <authorList>
            <consortium name="Pathogen Informatics"/>
        </authorList>
    </citation>
    <scope>NUCLEOTIDE SEQUENCE [LARGE SCALE GENOMIC DNA]</scope>
    <source>
        <strain evidence="24 25">Bir 185</strain>
    </source>
</reference>
<dbReference type="Proteomes" id="UP000050164">
    <property type="component" value="Unassembled WGS sequence"/>
</dbReference>
<accession>A0A654ZZH1</accession>